<protein>
    <submittedName>
        <fullName evidence="4">Uncharacterized protein</fullName>
    </submittedName>
</protein>
<evidence type="ECO:0000256" key="2">
    <source>
        <dbReference type="ARBA" id="ARBA00023163"/>
    </source>
</evidence>
<evidence type="ECO:0000256" key="1">
    <source>
        <dbReference type="ARBA" id="ARBA00023015"/>
    </source>
</evidence>
<feature type="non-terminal residue" evidence="4">
    <location>
        <position position="207"/>
    </location>
</feature>
<organism evidence="4">
    <name type="scientific">Oppiella nova</name>
    <dbReference type="NCBI Taxonomy" id="334625"/>
    <lineage>
        <taxon>Eukaryota</taxon>
        <taxon>Metazoa</taxon>
        <taxon>Ecdysozoa</taxon>
        <taxon>Arthropoda</taxon>
        <taxon>Chelicerata</taxon>
        <taxon>Arachnida</taxon>
        <taxon>Acari</taxon>
        <taxon>Acariformes</taxon>
        <taxon>Sarcoptiformes</taxon>
        <taxon>Oribatida</taxon>
        <taxon>Brachypylina</taxon>
        <taxon>Oppioidea</taxon>
        <taxon>Oppiidae</taxon>
        <taxon>Oppiella</taxon>
    </lineage>
</organism>
<dbReference type="EMBL" id="CAJPVJ010003192">
    <property type="protein sequence ID" value="CAG2167282.1"/>
    <property type="molecule type" value="Genomic_DNA"/>
</dbReference>
<dbReference type="SUPFAM" id="SSF48508">
    <property type="entry name" value="Nuclear receptor ligand-binding domain"/>
    <property type="match status" value="1"/>
</dbReference>
<evidence type="ECO:0000313" key="4">
    <source>
        <dbReference type="EMBL" id="CAD7648506.1"/>
    </source>
</evidence>
<keyword evidence="1" id="KW-0805">Transcription regulation</keyword>
<evidence type="ECO:0000256" key="3">
    <source>
        <dbReference type="ARBA" id="ARBA00023170"/>
    </source>
</evidence>
<dbReference type="OrthoDB" id="6159439at2759"/>
<keyword evidence="5" id="KW-1185">Reference proteome</keyword>
<dbReference type="InterPro" id="IPR035500">
    <property type="entry name" value="NHR-like_dom_sf"/>
</dbReference>
<gene>
    <name evidence="4" type="ORF">ONB1V03_LOCUS6791</name>
</gene>
<keyword evidence="3" id="KW-0675">Receptor</keyword>
<dbReference type="AlphaFoldDB" id="A0A7R9LV34"/>
<dbReference type="Gene3D" id="1.10.565.10">
    <property type="entry name" value="Retinoid X Receptor"/>
    <property type="match status" value="1"/>
</dbReference>
<sequence length="207" mass="24521">MSGRWYEKDNNSTTNEKLNKEINEIKLYLERTRRTDILKCWPKSLIDFTVTHSPLSIHNVFTQIESIKLLEVISSCKVYQNYMLTPDNKSRAQVCNYTSMYAIMDTFYNREIQNLISLSKNLNTFQDLCENDRIALIKYGCTDIICLRSVAYYNQPNEYWTLVMDTNNSFIVKVDILKPKGDLYYGFKNYLNKIYFEWDSDPIILDL</sequence>
<dbReference type="Proteomes" id="UP000728032">
    <property type="component" value="Unassembled WGS sequence"/>
</dbReference>
<name>A0A7R9LV34_9ACAR</name>
<reference evidence="4" key="1">
    <citation type="submission" date="2020-11" db="EMBL/GenBank/DDBJ databases">
        <authorList>
            <person name="Tran Van P."/>
        </authorList>
    </citation>
    <scope>NUCLEOTIDE SEQUENCE</scope>
</reference>
<accession>A0A7R9LV34</accession>
<proteinExistence type="predicted"/>
<keyword evidence="2" id="KW-0804">Transcription</keyword>
<evidence type="ECO:0000313" key="5">
    <source>
        <dbReference type="Proteomes" id="UP000728032"/>
    </source>
</evidence>
<dbReference type="EMBL" id="OC918017">
    <property type="protein sequence ID" value="CAD7648506.1"/>
    <property type="molecule type" value="Genomic_DNA"/>
</dbReference>